<protein>
    <submittedName>
        <fullName evidence="7">Similar to Probable sulfite oxidase, mitochondrial acc. no. Q9VWP4</fullName>
    </submittedName>
</protein>
<dbReference type="STRING" id="1076935.U4L7A8"/>
<keyword evidence="3" id="KW-0479">Metal-binding</keyword>
<comment type="cofactor">
    <cofactor evidence="1">
        <name>Mo-molybdopterin</name>
        <dbReference type="ChEBI" id="CHEBI:71302"/>
    </cofactor>
</comment>
<keyword evidence="4" id="KW-0560">Oxidoreductase</keyword>
<dbReference type="GO" id="GO:0006790">
    <property type="term" value="P:sulfur compound metabolic process"/>
    <property type="evidence" value="ECO:0007669"/>
    <property type="project" value="TreeGrafter"/>
</dbReference>
<evidence type="ECO:0000259" key="6">
    <source>
        <dbReference type="Pfam" id="PF03404"/>
    </source>
</evidence>
<dbReference type="InterPro" id="IPR014756">
    <property type="entry name" value="Ig_E-set"/>
</dbReference>
<name>U4L7A8_PYROM</name>
<organism evidence="7 8">
    <name type="scientific">Pyronema omphalodes (strain CBS 100304)</name>
    <name type="common">Pyronema confluens</name>
    <dbReference type="NCBI Taxonomy" id="1076935"/>
    <lineage>
        <taxon>Eukaryota</taxon>
        <taxon>Fungi</taxon>
        <taxon>Dikarya</taxon>
        <taxon>Ascomycota</taxon>
        <taxon>Pezizomycotina</taxon>
        <taxon>Pezizomycetes</taxon>
        <taxon>Pezizales</taxon>
        <taxon>Pyronemataceae</taxon>
        <taxon>Pyronema</taxon>
    </lineage>
</organism>
<dbReference type="InterPro" id="IPR008335">
    <property type="entry name" value="Mopterin_OxRdtase_euk"/>
</dbReference>
<dbReference type="PANTHER" id="PTHR19372">
    <property type="entry name" value="SULFITE REDUCTASE"/>
    <property type="match status" value="1"/>
</dbReference>
<dbReference type="OrthoDB" id="10051395at2759"/>
<dbReference type="GO" id="GO:0043546">
    <property type="term" value="F:molybdopterin cofactor binding"/>
    <property type="evidence" value="ECO:0007669"/>
    <property type="project" value="TreeGrafter"/>
</dbReference>
<dbReference type="AlphaFoldDB" id="U4L7A8"/>
<feature type="domain" description="Moybdenum cofactor oxidoreductase dimerisation" evidence="6">
    <location>
        <begin position="153"/>
        <end position="280"/>
    </location>
</feature>
<keyword evidence="8" id="KW-1185">Reference proteome</keyword>
<feature type="domain" description="Oxidoreductase molybdopterin-binding" evidence="5">
    <location>
        <begin position="2"/>
        <end position="126"/>
    </location>
</feature>
<dbReference type="Proteomes" id="UP000018144">
    <property type="component" value="Unassembled WGS sequence"/>
</dbReference>
<evidence type="ECO:0000313" key="7">
    <source>
        <dbReference type="EMBL" id="CCX13063.1"/>
    </source>
</evidence>
<evidence type="ECO:0000256" key="1">
    <source>
        <dbReference type="ARBA" id="ARBA00001924"/>
    </source>
</evidence>
<dbReference type="SUPFAM" id="SSF81296">
    <property type="entry name" value="E set domains"/>
    <property type="match status" value="1"/>
</dbReference>
<dbReference type="Gene3D" id="3.90.420.10">
    <property type="entry name" value="Oxidoreductase, molybdopterin-binding domain"/>
    <property type="match status" value="1"/>
</dbReference>
<dbReference type="eggNOG" id="KOG0535">
    <property type="taxonomic scope" value="Eukaryota"/>
</dbReference>
<dbReference type="Pfam" id="PF00174">
    <property type="entry name" value="Oxidored_molyb"/>
    <property type="match status" value="1"/>
</dbReference>
<dbReference type="InterPro" id="IPR036374">
    <property type="entry name" value="OxRdtase_Mopterin-bd_sf"/>
</dbReference>
<dbReference type="GO" id="GO:0005739">
    <property type="term" value="C:mitochondrion"/>
    <property type="evidence" value="ECO:0007669"/>
    <property type="project" value="TreeGrafter"/>
</dbReference>
<evidence type="ECO:0000256" key="2">
    <source>
        <dbReference type="ARBA" id="ARBA00022505"/>
    </source>
</evidence>
<evidence type="ECO:0000256" key="4">
    <source>
        <dbReference type="ARBA" id="ARBA00023002"/>
    </source>
</evidence>
<dbReference type="PRINTS" id="PR00407">
    <property type="entry name" value="EUMOPTERIN"/>
</dbReference>
<dbReference type="GO" id="GO:0008482">
    <property type="term" value="F:sulfite oxidase activity"/>
    <property type="evidence" value="ECO:0007669"/>
    <property type="project" value="TreeGrafter"/>
</dbReference>
<dbReference type="GO" id="GO:0020037">
    <property type="term" value="F:heme binding"/>
    <property type="evidence" value="ECO:0007669"/>
    <property type="project" value="TreeGrafter"/>
</dbReference>
<evidence type="ECO:0000256" key="3">
    <source>
        <dbReference type="ARBA" id="ARBA00022723"/>
    </source>
</evidence>
<keyword evidence="2" id="KW-0500">Molybdenum</keyword>
<dbReference type="Gene3D" id="2.60.40.650">
    <property type="match status" value="1"/>
</dbReference>
<dbReference type="OMA" id="MSHGYRI"/>
<dbReference type="SUPFAM" id="SSF56524">
    <property type="entry name" value="Oxidoreductase molybdopterin-binding domain"/>
    <property type="match status" value="1"/>
</dbReference>
<evidence type="ECO:0000259" key="5">
    <source>
        <dbReference type="Pfam" id="PF00174"/>
    </source>
</evidence>
<evidence type="ECO:0000313" key="8">
    <source>
        <dbReference type="Proteomes" id="UP000018144"/>
    </source>
</evidence>
<sequence>MRTQVHEVSGIDWGSGAVSNCIWSGPLLADILEKAGVTVGSDKGHVHFNSSYVPVKKDKEFGASVPLERGLDRGKKVILALEMNHQPLPQNHGFPVRVVVPGIAGVRWTKWLDGIYISDIESSNYYQQKDYKILPLNVTSKAQAELHWSQVPPIYGMPINSVVAYPEPESVVVAGDDGMVEVGGYALPQEDDGPVVKVEVSCDEGKTWEEAEIVAPEKKQRETEEGGEKYRWAWVIWRHKVPRDRLLGETKIWSRATDKGGNLQDGSKPWNLRGVAYNAYGETDGLKAGQE</sequence>
<dbReference type="EMBL" id="HF935776">
    <property type="protein sequence ID" value="CCX13063.1"/>
    <property type="molecule type" value="Genomic_DNA"/>
</dbReference>
<dbReference type="InterPro" id="IPR005066">
    <property type="entry name" value="MoCF_OxRdtse_dimer"/>
</dbReference>
<proteinExistence type="predicted"/>
<dbReference type="PANTHER" id="PTHR19372:SF7">
    <property type="entry name" value="SULFITE OXIDASE, MITOCHONDRIAL"/>
    <property type="match status" value="1"/>
</dbReference>
<dbReference type="Pfam" id="PF03404">
    <property type="entry name" value="Mo-co_dimer"/>
    <property type="match status" value="1"/>
</dbReference>
<accession>U4L7A8</accession>
<dbReference type="InterPro" id="IPR000572">
    <property type="entry name" value="OxRdtase_Mopterin-bd_dom"/>
</dbReference>
<reference evidence="7 8" key="1">
    <citation type="journal article" date="2013" name="PLoS Genet.">
        <title>The genome and development-dependent transcriptomes of Pyronema confluens: a window into fungal evolution.</title>
        <authorList>
            <person name="Traeger S."/>
            <person name="Altegoer F."/>
            <person name="Freitag M."/>
            <person name="Gabaldon T."/>
            <person name="Kempken F."/>
            <person name="Kumar A."/>
            <person name="Marcet-Houben M."/>
            <person name="Poggeler S."/>
            <person name="Stajich J.E."/>
            <person name="Nowrousian M."/>
        </authorList>
    </citation>
    <scope>NUCLEOTIDE SEQUENCE [LARGE SCALE GENOMIC DNA]</scope>
    <source>
        <strain evidence="8">CBS 100304</strain>
        <tissue evidence="7">Vegetative mycelium</tissue>
    </source>
</reference>
<gene>
    <name evidence="7" type="ORF">PCON_12656</name>
</gene>
<dbReference type="GO" id="GO:0030151">
    <property type="term" value="F:molybdenum ion binding"/>
    <property type="evidence" value="ECO:0007669"/>
    <property type="project" value="InterPro"/>
</dbReference>